<feature type="non-terminal residue" evidence="7">
    <location>
        <position position="409"/>
    </location>
</feature>
<dbReference type="OrthoDB" id="2194683at2759"/>
<gene>
    <name evidence="7" type="ORF">CSUI_007600</name>
</gene>
<feature type="domain" description="Translation initiation factor beta propellor-like" evidence="6">
    <location>
        <begin position="295"/>
        <end position="382"/>
    </location>
</feature>
<evidence type="ECO:0000313" key="8">
    <source>
        <dbReference type="Proteomes" id="UP000221165"/>
    </source>
</evidence>
<dbReference type="Pfam" id="PF08662">
    <property type="entry name" value="eIF2A"/>
    <property type="match status" value="1"/>
</dbReference>
<dbReference type="PANTHER" id="PTHR13227:SF0">
    <property type="entry name" value="EUKARYOTIC TRANSLATION INITIATION FACTOR 2A"/>
    <property type="match status" value="1"/>
</dbReference>
<dbReference type="GO" id="GO:0003743">
    <property type="term" value="F:translation initiation factor activity"/>
    <property type="evidence" value="ECO:0007669"/>
    <property type="project" value="UniProtKB-KW"/>
</dbReference>
<accession>A0A2C6KQB8</accession>
<protein>
    <submittedName>
        <fullName evidence="7">Eukaryotic translation initiation factor</fullName>
    </submittedName>
</protein>
<dbReference type="GO" id="GO:0043022">
    <property type="term" value="F:ribosome binding"/>
    <property type="evidence" value="ECO:0007669"/>
    <property type="project" value="TreeGrafter"/>
</dbReference>
<proteinExistence type="predicted"/>
<keyword evidence="2" id="KW-0853">WD repeat</keyword>
<keyword evidence="8" id="KW-1185">Reference proteome</keyword>
<reference evidence="7 8" key="1">
    <citation type="journal article" date="2017" name="Int. J. Parasitol.">
        <title>The genome of the protozoan parasite Cystoisospora suis and a reverse vaccinology approach to identify vaccine candidates.</title>
        <authorList>
            <person name="Palmieri N."/>
            <person name="Shrestha A."/>
            <person name="Ruttkowski B."/>
            <person name="Beck T."/>
            <person name="Vogl C."/>
            <person name="Tomley F."/>
            <person name="Blake D.P."/>
            <person name="Joachim A."/>
        </authorList>
    </citation>
    <scope>NUCLEOTIDE SEQUENCE [LARGE SCALE GENOMIC DNA]</scope>
    <source>
        <strain evidence="7 8">Wien I</strain>
    </source>
</reference>
<keyword evidence="4" id="KW-0648">Protein biosynthesis</keyword>
<dbReference type="GO" id="GO:0022627">
    <property type="term" value="C:cytosolic small ribosomal subunit"/>
    <property type="evidence" value="ECO:0007669"/>
    <property type="project" value="TreeGrafter"/>
</dbReference>
<dbReference type="GeneID" id="94430956"/>
<evidence type="ECO:0000313" key="7">
    <source>
        <dbReference type="EMBL" id="PHJ18573.1"/>
    </source>
</evidence>
<evidence type="ECO:0000256" key="3">
    <source>
        <dbReference type="ARBA" id="ARBA00022737"/>
    </source>
</evidence>
<dbReference type="RefSeq" id="XP_067920279.1">
    <property type="nucleotide sequence ID" value="XM_068067745.1"/>
</dbReference>
<dbReference type="InterPro" id="IPR013979">
    <property type="entry name" value="TIF_beta_prop-like"/>
</dbReference>
<evidence type="ECO:0000256" key="1">
    <source>
        <dbReference type="ARBA" id="ARBA00022540"/>
    </source>
</evidence>
<dbReference type="AlphaFoldDB" id="A0A2C6KQB8"/>
<evidence type="ECO:0000259" key="6">
    <source>
        <dbReference type="Pfam" id="PF08662"/>
    </source>
</evidence>
<dbReference type="InterPro" id="IPR011387">
    <property type="entry name" value="TIF2A"/>
</dbReference>
<feature type="region of interest" description="Disordered" evidence="5">
    <location>
        <begin position="210"/>
        <end position="261"/>
    </location>
</feature>
<organism evidence="7 8">
    <name type="scientific">Cystoisospora suis</name>
    <dbReference type="NCBI Taxonomy" id="483139"/>
    <lineage>
        <taxon>Eukaryota</taxon>
        <taxon>Sar</taxon>
        <taxon>Alveolata</taxon>
        <taxon>Apicomplexa</taxon>
        <taxon>Conoidasida</taxon>
        <taxon>Coccidia</taxon>
        <taxon>Eucoccidiorida</taxon>
        <taxon>Eimeriorina</taxon>
        <taxon>Sarcocystidae</taxon>
        <taxon>Cystoisospora</taxon>
    </lineage>
</organism>
<dbReference type="PANTHER" id="PTHR13227">
    <property type="entry name" value="EUKARYOTIC TRANSLATION INITIATION FACTOR 2A"/>
    <property type="match status" value="1"/>
</dbReference>
<keyword evidence="1 7" id="KW-0396">Initiation factor</keyword>
<evidence type="ECO:0000256" key="4">
    <source>
        <dbReference type="ARBA" id="ARBA00022917"/>
    </source>
</evidence>
<dbReference type="GO" id="GO:0003729">
    <property type="term" value="F:mRNA binding"/>
    <property type="evidence" value="ECO:0007669"/>
    <property type="project" value="TreeGrafter"/>
</dbReference>
<evidence type="ECO:0000256" key="5">
    <source>
        <dbReference type="SAM" id="MobiDB-lite"/>
    </source>
</evidence>
<dbReference type="SUPFAM" id="SSF82171">
    <property type="entry name" value="DPP6 N-terminal domain-like"/>
    <property type="match status" value="1"/>
</dbReference>
<feature type="compositionally biased region" description="Basic and acidic residues" evidence="5">
    <location>
        <begin position="241"/>
        <end position="253"/>
    </location>
</feature>
<evidence type="ECO:0000256" key="2">
    <source>
        <dbReference type="ARBA" id="ARBA00022574"/>
    </source>
</evidence>
<dbReference type="EMBL" id="MIGC01004055">
    <property type="protein sequence ID" value="PHJ18573.1"/>
    <property type="molecule type" value="Genomic_DNA"/>
</dbReference>
<name>A0A2C6KQB8_9APIC</name>
<comment type="caution">
    <text evidence="7">The sequence shown here is derived from an EMBL/GenBank/DDBJ whole genome shotgun (WGS) entry which is preliminary data.</text>
</comment>
<keyword evidence="3" id="KW-0677">Repeat</keyword>
<dbReference type="VEuPathDB" id="ToxoDB:CSUI_007600"/>
<dbReference type="Proteomes" id="UP000221165">
    <property type="component" value="Unassembled WGS sequence"/>
</dbReference>
<feature type="compositionally biased region" description="Low complexity" evidence="5">
    <location>
        <begin position="216"/>
        <end position="225"/>
    </location>
</feature>
<dbReference type="GO" id="GO:0000049">
    <property type="term" value="F:tRNA binding"/>
    <property type="evidence" value="ECO:0007669"/>
    <property type="project" value="TreeGrafter"/>
</dbReference>
<feature type="region of interest" description="Disordered" evidence="5">
    <location>
        <begin position="1"/>
        <end position="29"/>
    </location>
</feature>
<sequence length="409" mass="45447">MAQHAEDGFGPTNTEASHEEDQKTKAPPLPLEFLAITKDGGELHRYQEGLTPEDLKKPVKILNGIDQAQWTADGQKLAIVHRDRPCQVDLIGVEDEKVYFSCSGASSVVKFCFSPLQTFLLVCFRHDAAAGQHENFCLYRMQNGEKVLSFTLKQINSNTWPPLRWTSQESYCCRMVTNEVHIFKENTFNLNHPYSRIRCENVVSFSPCREKKKTASDPTSSSSSTSDKRPPPPSSANHPCADQEEKSENKEKTPSSSSTAPPPLTCAVFAVGRKGAPSAVKLFDLEDGSRCVSTKSFFQGNEAQFKWSYDGRAVLAQVHTDASDQSYYGSDALYFLKADGSFDCQLVGAAEGPIHDIQWSPTTLEFLLAKGPVPPEVIHYKSYQHSHHYGCTTTTTAVLLLLYYTTILL</sequence>